<gene>
    <name evidence="3" type="ORF">Q4568_10310</name>
</gene>
<protein>
    <submittedName>
        <fullName evidence="3">Uncharacterized protein</fullName>
    </submittedName>
</protein>
<feature type="transmembrane region" description="Helical" evidence="2">
    <location>
        <begin position="264"/>
        <end position="281"/>
    </location>
</feature>
<feature type="transmembrane region" description="Helical" evidence="2">
    <location>
        <begin position="240"/>
        <end position="258"/>
    </location>
</feature>
<sequence>MITVEKKDGHKLKISHVIQETTNRQLDFYIFVPGELGLTDKIVSEDEFYHNAIHGKRTYYSDVNHLPLVHSRLASRGKLSTEQYRLSLSLYAYQYALALEKTSEQLLDDKQERTIEEVEEVAQLTVRILKRLRRSIPTDKKLLKYYENIDNYLSWFTEQRCLALVAHLPRGNDYNEIRDMLLDVCNKESEHRTKHNYNSNKALQDPTRMSNKMRLLRRLIEYPVTMSEKTIELGNNTKKIVTGFAAGFVMIFVTIMLIKARGVLGDITASFIVVLSFIYAAREVFKDDLKQVLWRLVRKNKPKWRKQFFDANSGHLIGRQLEWLEYTQFSKLDSEIRKARKHKVSQREEAVLHYKSTTRMSPIKFLSGYEQTRESIMLDLRVVASLMEKGSQRIYQLKDGQVTKESVEKRHLINLITQETDEDNTVRIQRWKVIMNRSKVVDIEAIDLAPKKKSTAERTDATIKDKTASEKESQLPIF</sequence>
<evidence type="ECO:0000313" key="3">
    <source>
        <dbReference type="EMBL" id="MDO6542929.1"/>
    </source>
</evidence>
<dbReference type="AlphaFoldDB" id="A0AAW7Y844"/>
<reference evidence="3" key="1">
    <citation type="submission" date="2023-07" db="EMBL/GenBank/DDBJ databases">
        <title>Genome content predicts the carbon catabolic preferences of heterotrophic bacteria.</title>
        <authorList>
            <person name="Gralka M."/>
        </authorList>
    </citation>
    <scope>NUCLEOTIDE SEQUENCE</scope>
    <source>
        <strain evidence="3">G2M05</strain>
    </source>
</reference>
<dbReference type="EMBL" id="JAUOPU010000008">
    <property type="protein sequence ID" value="MDO6542929.1"/>
    <property type="molecule type" value="Genomic_DNA"/>
</dbReference>
<dbReference type="RefSeq" id="WP_062691070.1">
    <property type="nucleotide sequence ID" value="NZ_AP024850.1"/>
</dbReference>
<feature type="region of interest" description="Disordered" evidence="1">
    <location>
        <begin position="451"/>
        <end position="478"/>
    </location>
</feature>
<evidence type="ECO:0000313" key="4">
    <source>
        <dbReference type="Proteomes" id="UP001170624"/>
    </source>
</evidence>
<comment type="caution">
    <text evidence="3">The sequence shown here is derived from an EMBL/GenBank/DDBJ whole genome shotgun (WGS) entry which is preliminary data.</text>
</comment>
<name>A0AAW7Y844_9GAMM</name>
<keyword evidence="2" id="KW-0812">Transmembrane</keyword>
<keyword evidence="2" id="KW-0472">Membrane</keyword>
<dbReference type="Proteomes" id="UP001170624">
    <property type="component" value="Unassembled WGS sequence"/>
</dbReference>
<evidence type="ECO:0000256" key="1">
    <source>
        <dbReference type="SAM" id="MobiDB-lite"/>
    </source>
</evidence>
<proteinExistence type="predicted"/>
<organism evidence="3 4">
    <name type="scientific">Photobacterium sanguinicancri</name>
    <dbReference type="NCBI Taxonomy" id="875932"/>
    <lineage>
        <taxon>Bacteria</taxon>
        <taxon>Pseudomonadati</taxon>
        <taxon>Pseudomonadota</taxon>
        <taxon>Gammaproteobacteria</taxon>
        <taxon>Vibrionales</taxon>
        <taxon>Vibrionaceae</taxon>
        <taxon>Photobacterium</taxon>
    </lineage>
</organism>
<keyword evidence="2" id="KW-1133">Transmembrane helix</keyword>
<feature type="compositionally biased region" description="Basic and acidic residues" evidence="1">
    <location>
        <begin position="454"/>
        <end position="478"/>
    </location>
</feature>
<evidence type="ECO:0000256" key="2">
    <source>
        <dbReference type="SAM" id="Phobius"/>
    </source>
</evidence>
<accession>A0AAW7Y844</accession>